<name>A0A0N1IPT0_PAPMA</name>
<organism evidence="1 2">
    <name type="scientific">Papilio machaon</name>
    <name type="common">Old World swallowtail butterfly</name>
    <dbReference type="NCBI Taxonomy" id="76193"/>
    <lineage>
        <taxon>Eukaryota</taxon>
        <taxon>Metazoa</taxon>
        <taxon>Ecdysozoa</taxon>
        <taxon>Arthropoda</taxon>
        <taxon>Hexapoda</taxon>
        <taxon>Insecta</taxon>
        <taxon>Pterygota</taxon>
        <taxon>Neoptera</taxon>
        <taxon>Endopterygota</taxon>
        <taxon>Lepidoptera</taxon>
        <taxon>Glossata</taxon>
        <taxon>Ditrysia</taxon>
        <taxon>Papilionoidea</taxon>
        <taxon>Papilionidae</taxon>
        <taxon>Papilioninae</taxon>
        <taxon>Papilio</taxon>
    </lineage>
</organism>
<accession>A0A0N1IPT0</accession>
<evidence type="ECO:0000313" key="2">
    <source>
        <dbReference type="Proteomes" id="UP000053240"/>
    </source>
</evidence>
<dbReference type="EMBL" id="KQ460296">
    <property type="protein sequence ID" value="KPJ16293.1"/>
    <property type="molecule type" value="Genomic_DNA"/>
</dbReference>
<dbReference type="AlphaFoldDB" id="A0A0N1IPT0"/>
<protein>
    <submittedName>
        <fullName evidence="1">Uncharacterized protein</fullName>
    </submittedName>
</protein>
<proteinExistence type="predicted"/>
<gene>
    <name evidence="1" type="ORF">RR48_03210</name>
</gene>
<keyword evidence="2" id="KW-1185">Reference proteome</keyword>
<dbReference type="Proteomes" id="UP000053240">
    <property type="component" value="Unassembled WGS sequence"/>
</dbReference>
<evidence type="ECO:0000313" key="1">
    <source>
        <dbReference type="EMBL" id="KPJ16293.1"/>
    </source>
</evidence>
<reference evidence="1 2" key="1">
    <citation type="journal article" date="2015" name="Nat. Commun.">
        <title>Outbred genome sequencing and CRISPR/Cas9 gene editing in butterflies.</title>
        <authorList>
            <person name="Li X."/>
            <person name="Fan D."/>
            <person name="Zhang W."/>
            <person name="Liu G."/>
            <person name="Zhang L."/>
            <person name="Zhao L."/>
            <person name="Fang X."/>
            <person name="Chen L."/>
            <person name="Dong Y."/>
            <person name="Chen Y."/>
            <person name="Ding Y."/>
            <person name="Zhao R."/>
            <person name="Feng M."/>
            <person name="Zhu Y."/>
            <person name="Feng Y."/>
            <person name="Jiang X."/>
            <person name="Zhu D."/>
            <person name="Xiang H."/>
            <person name="Feng X."/>
            <person name="Li S."/>
            <person name="Wang J."/>
            <person name="Zhang G."/>
            <person name="Kronforst M.R."/>
            <person name="Wang W."/>
        </authorList>
    </citation>
    <scope>NUCLEOTIDE SEQUENCE [LARGE SCALE GENOMIC DNA]</scope>
    <source>
        <strain evidence="1">Ya'a_city_454_Pm</strain>
        <tissue evidence="1">Whole body</tissue>
    </source>
</reference>
<dbReference type="InParanoid" id="A0A0N1IPT0"/>
<sequence>MDATDTAGSITNKQPTTMHIIIENQPTDDFKSRLIKQPIPNIQKEQFQSKSSQIDSKKSFQASNGFQTHHDRLVTSYQVMFAHCNVPAIIPASASSAPTEYPVQEAQTGSFRKCRVAQVADSFAQSLRKYPRALPEFARSSEVIERLLSSTLAKRLSKSKKSHSKRNKKNKCLNDVPCLKKHHLYPRRQRIPFDCSKTAAQVAMNVRPTSSGISSPKKHLTDFGFRKMSLLQPMGGGAEVRYLNDVRKCIRDAIKHVWDKNAMVCPKIERRFLQHQKEYHSPNNDMVHLYPYT</sequence>